<sequence length="160" mass="18499">MPMHRVASVYTSAWQAGSEFGVVADLTRWVVREIRVELSCCFWGNRTETMAGFLTSSFRATENSSWHHIWTGWEAEEMTDSEAGLIYASFWSQGVFCNHSEVFLFTPFHLSPILYYFYLFPLRGISWYYVLISTFGFISIQSPMFLITSKSFTSSVNKLM</sequence>
<keyword evidence="3" id="KW-1185">Reference proteome</keyword>
<evidence type="ECO:0000313" key="2">
    <source>
        <dbReference type="EMBL" id="MPC63637.1"/>
    </source>
</evidence>
<dbReference type="Proteomes" id="UP000324222">
    <property type="component" value="Unassembled WGS sequence"/>
</dbReference>
<evidence type="ECO:0000313" key="3">
    <source>
        <dbReference type="Proteomes" id="UP000324222"/>
    </source>
</evidence>
<accession>A0A5B7H2T4</accession>
<organism evidence="2 3">
    <name type="scientific">Portunus trituberculatus</name>
    <name type="common">Swimming crab</name>
    <name type="synonym">Neptunus trituberculatus</name>
    <dbReference type="NCBI Taxonomy" id="210409"/>
    <lineage>
        <taxon>Eukaryota</taxon>
        <taxon>Metazoa</taxon>
        <taxon>Ecdysozoa</taxon>
        <taxon>Arthropoda</taxon>
        <taxon>Crustacea</taxon>
        <taxon>Multicrustacea</taxon>
        <taxon>Malacostraca</taxon>
        <taxon>Eumalacostraca</taxon>
        <taxon>Eucarida</taxon>
        <taxon>Decapoda</taxon>
        <taxon>Pleocyemata</taxon>
        <taxon>Brachyura</taxon>
        <taxon>Eubrachyura</taxon>
        <taxon>Portunoidea</taxon>
        <taxon>Portunidae</taxon>
        <taxon>Portuninae</taxon>
        <taxon>Portunus</taxon>
    </lineage>
</organism>
<dbReference type="AlphaFoldDB" id="A0A5B7H2T4"/>
<keyword evidence="1" id="KW-0472">Membrane</keyword>
<keyword evidence="1" id="KW-1133">Transmembrane helix</keyword>
<name>A0A5B7H2T4_PORTR</name>
<protein>
    <submittedName>
        <fullName evidence="2">Uncharacterized protein</fullName>
    </submittedName>
</protein>
<dbReference type="EMBL" id="VSRR010021072">
    <property type="protein sequence ID" value="MPC63637.1"/>
    <property type="molecule type" value="Genomic_DNA"/>
</dbReference>
<comment type="caution">
    <text evidence="2">The sequence shown here is derived from an EMBL/GenBank/DDBJ whole genome shotgun (WGS) entry which is preliminary data.</text>
</comment>
<gene>
    <name evidence="2" type="ORF">E2C01_057738</name>
</gene>
<proteinExistence type="predicted"/>
<feature type="transmembrane region" description="Helical" evidence="1">
    <location>
        <begin position="126"/>
        <end position="148"/>
    </location>
</feature>
<keyword evidence="1" id="KW-0812">Transmembrane</keyword>
<reference evidence="2 3" key="1">
    <citation type="submission" date="2019-05" db="EMBL/GenBank/DDBJ databases">
        <title>Another draft genome of Portunus trituberculatus and its Hox gene families provides insights of decapod evolution.</title>
        <authorList>
            <person name="Jeong J.-H."/>
            <person name="Song I."/>
            <person name="Kim S."/>
            <person name="Choi T."/>
            <person name="Kim D."/>
            <person name="Ryu S."/>
            <person name="Kim W."/>
        </authorList>
    </citation>
    <scope>NUCLEOTIDE SEQUENCE [LARGE SCALE GENOMIC DNA]</scope>
    <source>
        <tissue evidence="2">Muscle</tissue>
    </source>
</reference>
<evidence type="ECO:0000256" key="1">
    <source>
        <dbReference type="SAM" id="Phobius"/>
    </source>
</evidence>